<evidence type="ECO:0000256" key="1">
    <source>
        <dbReference type="SAM" id="SignalP"/>
    </source>
</evidence>
<protein>
    <recommendedName>
        <fullName evidence="4">DUF3108 domain-containing protein</fullName>
    </recommendedName>
</protein>
<organism evidence="2 3">
    <name type="scientific">Persicobacter psychrovividus</name>
    <dbReference type="NCBI Taxonomy" id="387638"/>
    <lineage>
        <taxon>Bacteria</taxon>
        <taxon>Pseudomonadati</taxon>
        <taxon>Bacteroidota</taxon>
        <taxon>Cytophagia</taxon>
        <taxon>Cytophagales</taxon>
        <taxon>Persicobacteraceae</taxon>
        <taxon>Persicobacter</taxon>
    </lineage>
</organism>
<keyword evidence="3" id="KW-1185">Reference proteome</keyword>
<dbReference type="InterPro" id="IPR021457">
    <property type="entry name" value="DUF3108"/>
</dbReference>
<dbReference type="EMBL" id="AP025292">
    <property type="protein sequence ID" value="BDC99920.1"/>
    <property type="molecule type" value="Genomic_DNA"/>
</dbReference>
<evidence type="ECO:0008006" key="4">
    <source>
        <dbReference type="Google" id="ProtNLM"/>
    </source>
</evidence>
<feature type="signal peptide" evidence="1">
    <location>
        <begin position="1"/>
        <end position="18"/>
    </location>
</feature>
<name>A0ABN6L9Q3_9BACT</name>
<dbReference type="Proteomes" id="UP001354989">
    <property type="component" value="Chromosome"/>
</dbReference>
<evidence type="ECO:0000313" key="3">
    <source>
        <dbReference type="Proteomes" id="UP001354989"/>
    </source>
</evidence>
<dbReference type="Pfam" id="PF11306">
    <property type="entry name" value="DUF3108"/>
    <property type="match status" value="1"/>
</dbReference>
<dbReference type="RefSeq" id="WP_338397088.1">
    <property type="nucleotide sequence ID" value="NZ_AP025292.1"/>
</dbReference>
<evidence type="ECO:0000313" key="2">
    <source>
        <dbReference type="EMBL" id="BDC99920.1"/>
    </source>
</evidence>
<sequence length="276" mass="31830">MIAYLLTLLVLWMPSDHATAQHRVLNSRELHLTMPVAFDFGERMVYRVHYGIINAGEAEMRVGDQVEYVNGHPCYDVQVTGRTTGFWRKVVRIQDNWSSKIDTAKLQPVQFRMDIQEAGYRHKELLDFKSEMDTVVLSKLDRKTGELQGKEGFSIPDHVQDIVSGFYFLRNIDFSKIEKGTLMEFTGFFDKKVHHMKIRFDGRTTIKTDMGKRKALILVPVMPDNETFEKDSPITAYLSDDEHKIPLKVKAELLVGSAEVTIKKYYPGHKKAFKNP</sequence>
<accession>A0ABN6L9Q3</accession>
<feature type="chain" id="PRO_5047120070" description="DUF3108 domain-containing protein" evidence="1">
    <location>
        <begin position="19"/>
        <end position="276"/>
    </location>
</feature>
<reference evidence="2 3" key="1">
    <citation type="submission" date="2021-12" db="EMBL/GenBank/DDBJ databases">
        <title>Genome sequencing of bacteria with rrn-lacking chromosome and rrn-plasmid.</title>
        <authorList>
            <person name="Anda M."/>
            <person name="Iwasaki W."/>
        </authorList>
    </citation>
    <scope>NUCLEOTIDE SEQUENCE [LARGE SCALE GENOMIC DNA]</scope>
    <source>
        <strain evidence="2 3">NBRC 101262</strain>
    </source>
</reference>
<keyword evidence="1" id="KW-0732">Signal</keyword>
<proteinExistence type="predicted"/>
<gene>
    <name evidence="2" type="ORF">PEPS_22010</name>
</gene>